<reference evidence="1 2" key="1">
    <citation type="submission" date="2019-05" db="EMBL/GenBank/DDBJ databases">
        <title>Another draft genome of Portunus trituberculatus and its Hox gene families provides insights of decapod evolution.</title>
        <authorList>
            <person name="Jeong J.-H."/>
            <person name="Song I."/>
            <person name="Kim S."/>
            <person name="Choi T."/>
            <person name="Kim D."/>
            <person name="Ryu S."/>
            <person name="Kim W."/>
        </authorList>
    </citation>
    <scope>NUCLEOTIDE SEQUENCE [LARGE SCALE GENOMIC DNA]</scope>
    <source>
        <tissue evidence="1">Muscle</tissue>
    </source>
</reference>
<protein>
    <submittedName>
        <fullName evidence="1">Uncharacterized protein</fullName>
    </submittedName>
</protein>
<evidence type="ECO:0000313" key="1">
    <source>
        <dbReference type="EMBL" id="MPD03059.1"/>
    </source>
</evidence>
<keyword evidence="2" id="KW-1185">Reference proteome</keyword>
<evidence type="ECO:0000313" key="2">
    <source>
        <dbReference type="Proteomes" id="UP000324222"/>
    </source>
</evidence>
<proteinExistence type="predicted"/>
<dbReference type="AlphaFoldDB" id="A0A5B7KDH6"/>
<comment type="caution">
    <text evidence="1">The sequence shown here is derived from an EMBL/GenBank/DDBJ whole genome shotgun (WGS) entry which is preliminary data.</text>
</comment>
<name>A0A5B7KDH6_PORTR</name>
<dbReference type="EMBL" id="VSRR010134420">
    <property type="protein sequence ID" value="MPD03059.1"/>
    <property type="molecule type" value="Genomic_DNA"/>
</dbReference>
<gene>
    <name evidence="1" type="ORF">E2C01_098676</name>
</gene>
<accession>A0A5B7KDH6</accession>
<sequence length="67" mass="7737">MVLVRFPGLHLTRPSRLKKRNQESRVVHLHHRKPSCAWVKPHLLLRLLRSRRALVIAVSSSPFALAV</sequence>
<dbReference type="Proteomes" id="UP000324222">
    <property type="component" value="Unassembled WGS sequence"/>
</dbReference>
<organism evidence="1 2">
    <name type="scientific">Portunus trituberculatus</name>
    <name type="common">Swimming crab</name>
    <name type="synonym">Neptunus trituberculatus</name>
    <dbReference type="NCBI Taxonomy" id="210409"/>
    <lineage>
        <taxon>Eukaryota</taxon>
        <taxon>Metazoa</taxon>
        <taxon>Ecdysozoa</taxon>
        <taxon>Arthropoda</taxon>
        <taxon>Crustacea</taxon>
        <taxon>Multicrustacea</taxon>
        <taxon>Malacostraca</taxon>
        <taxon>Eumalacostraca</taxon>
        <taxon>Eucarida</taxon>
        <taxon>Decapoda</taxon>
        <taxon>Pleocyemata</taxon>
        <taxon>Brachyura</taxon>
        <taxon>Eubrachyura</taxon>
        <taxon>Portunoidea</taxon>
        <taxon>Portunidae</taxon>
        <taxon>Portuninae</taxon>
        <taxon>Portunus</taxon>
    </lineage>
</organism>